<keyword evidence="6" id="KW-0067">ATP-binding</keyword>
<keyword evidence="7" id="KW-0175">Coiled coil</keyword>
<dbReference type="PANTHER" id="PTHR10799">
    <property type="entry name" value="SNF2/RAD54 HELICASE FAMILY"/>
    <property type="match status" value="1"/>
</dbReference>
<evidence type="ECO:0000259" key="9">
    <source>
        <dbReference type="PROSITE" id="PS51192"/>
    </source>
</evidence>
<reference evidence="11 12" key="1">
    <citation type="submission" date="2016-07" db="EMBL/GenBank/DDBJ databases">
        <title>Pervasive Adenine N6-methylation of Active Genes in Fungi.</title>
        <authorList>
            <consortium name="DOE Joint Genome Institute"/>
            <person name="Mondo S.J."/>
            <person name="Dannebaum R.O."/>
            <person name="Kuo R.C."/>
            <person name="Labutti K."/>
            <person name="Haridas S."/>
            <person name="Kuo A."/>
            <person name="Salamov A."/>
            <person name="Ahrendt S.R."/>
            <person name="Lipzen A."/>
            <person name="Sullivan W."/>
            <person name="Andreopoulos W.B."/>
            <person name="Clum A."/>
            <person name="Lindquist E."/>
            <person name="Daum C."/>
            <person name="Ramamoorthy G.K."/>
            <person name="Gryganskyi A."/>
            <person name="Culley D."/>
            <person name="Magnuson J.K."/>
            <person name="James T.Y."/>
            <person name="O'Malley M.A."/>
            <person name="Stajich J.E."/>
            <person name="Spatafora J.W."/>
            <person name="Visel A."/>
            <person name="Grigoriev I.V."/>
        </authorList>
    </citation>
    <scope>NUCLEOTIDE SEQUENCE [LARGE SCALE GENOMIC DNA]</scope>
    <source>
        <strain evidence="11 12">62-1032</strain>
    </source>
</reference>
<dbReference type="SMART" id="SM00249">
    <property type="entry name" value="PHD"/>
    <property type="match status" value="2"/>
</dbReference>
<dbReference type="InterPro" id="IPR013083">
    <property type="entry name" value="Znf_RING/FYVE/PHD"/>
</dbReference>
<feature type="domain" description="Helicase C-terminal" evidence="10">
    <location>
        <begin position="503"/>
        <end position="664"/>
    </location>
</feature>
<sequence>MADLSQQLKRPFDALSPSSSTDSVEATNSAFTTEGTSTAATSAAPTPSYQPVLQPPQPQQANKKLKLRFGASVKDATGGGGDKAELDRRRDAFLRAHAREYLGVLPEKNYISTLLKGSPKNAVHREAVPYRRLTQPKTIQGGQMKDYQLTGLSFLAWNFENGQNCILADEMGLGKTLQTLSLIAYLHETHGVKGPHLLICPLSVLGAWMTEIGRWLPDFKALRFHGPQTERGRLKGEVASLHPDLVVTTYEAYTAESSWFKHRRWGLCVLDEGHKIKNHESNAAQALHGIGAQMRIILSGTPLQNNLMELWALLHFLAPQIFTPATLRPFKDSFNLAAGLYDQVFLKKSQTLLELIMLRRTKEGVRAELSVPPREEMTLYVPLSPAQRFWYKRLLTRADTVTLGEIFNADFKNPGGGGRGRKPKAIKTEAEILEEEGEAGVREHIEKAMAASKAGDGNAWMKMMNLLMQLRKCCNHPYLLPNAESEPFEVAEHLVAASSKLVLLDKLLADILPKGEKVLIFSGFTRMLDILEDFMQLRGFKYARLDGSTSRPRRALDIKLFQQNNSPYQIFLISTRAGGLGINLTAATTVVLVDQDWNPQVDIQAISRAHRIGQTKTVQVYRLVCQDSVEEQALTRLRKKLYLSAKVMGNMKNAADRPADEEAGAEPANETEQTEDDAPRMTRGELASILRGGASALAKWGSEGSDPFTEFREATFTQLRERGKERDEKKEVGIKADIGEELSEEEKRQLEREEEEAEKLLLQGREAVQSRKFEGATYKASNAEIRNEWNATLARAANSRTVMIDGHAVMKDTIACGSWQAVKTITSDPEAVKKLSNTKRQRKRFEHEDFCMVCKDGGDVYQCASCPRSCHGPCSGFTEAELGAMMSYYCQQHNCTMCHRSTQESGGLLFRCQTCPSSFCEDCLPPDDIEAVGDVLPEFAVLGCGKRSQAYFIRCNECVEMFQTEPELRKRFEEEQAETAAKLKEMGIEL</sequence>
<feature type="compositionally biased region" description="Polar residues" evidence="8">
    <location>
        <begin position="16"/>
        <end position="28"/>
    </location>
</feature>
<dbReference type="CDD" id="cd17919">
    <property type="entry name" value="DEXHc_Snf"/>
    <property type="match status" value="1"/>
</dbReference>
<evidence type="ECO:0000259" key="10">
    <source>
        <dbReference type="PROSITE" id="PS51194"/>
    </source>
</evidence>
<keyword evidence="3" id="KW-0863">Zinc-finger</keyword>
<keyword evidence="12" id="KW-1185">Reference proteome</keyword>
<proteinExistence type="predicted"/>
<evidence type="ECO:0000256" key="5">
    <source>
        <dbReference type="ARBA" id="ARBA00022833"/>
    </source>
</evidence>
<dbReference type="SMART" id="SM00487">
    <property type="entry name" value="DEXDc"/>
    <property type="match status" value="1"/>
</dbReference>
<dbReference type="CDD" id="cd18793">
    <property type="entry name" value="SF2_C_SNF"/>
    <property type="match status" value="1"/>
</dbReference>
<dbReference type="InterPro" id="IPR027417">
    <property type="entry name" value="P-loop_NTPase"/>
</dbReference>
<comment type="caution">
    <text evidence="11">The sequence shown here is derived from an EMBL/GenBank/DDBJ whole genome shotgun (WGS) entry which is preliminary data.</text>
</comment>
<evidence type="ECO:0000256" key="7">
    <source>
        <dbReference type="SAM" id="Coils"/>
    </source>
</evidence>
<feature type="region of interest" description="Disordered" evidence="8">
    <location>
        <begin position="653"/>
        <end position="681"/>
    </location>
</feature>
<dbReference type="InterPro" id="IPR014001">
    <property type="entry name" value="Helicase_ATP-bd"/>
</dbReference>
<dbReference type="STRING" id="106004.A0A1Y2CN80"/>
<feature type="domain" description="Helicase ATP-binding" evidence="9">
    <location>
        <begin position="156"/>
        <end position="320"/>
    </location>
</feature>
<dbReference type="GO" id="GO:0008270">
    <property type="term" value="F:zinc ion binding"/>
    <property type="evidence" value="ECO:0007669"/>
    <property type="project" value="UniProtKB-KW"/>
</dbReference>
<evidence type="ECO:0000256" key="1">
    <source>
        <dbReference type="ARBA" id="ARBA00022723"/>
    </source>
</evidence>
<dbReference type="InterPro" id="IPR049730">
    <property type="entry name" value="SNF2/RAD54-like_C"/>
</dbReference>
<keyword evidence="5" id="KW-0862">Zinc</keyword>
<evidence type="ECO:0000256" key="8">
    <source>
        <dbReference type="SAM" id="MobiDB-lite"/>
    </source>
</evidence>
<feature type="compositionally biased region" description="Low complexity" evidence="8">
    <location>
        <begin position="29"/>
        <end position="52"/>
    </location>
</feature>
<name>A0A1Y2CN80_9BASI</name>
<dbReference type="SMART" id="SM00490">
    <property type="entry name" value="HELICc"/>
    <property type="match status" value="1"/>
</dbReference>
<dbReference type="PROSITE" id="PS51194">
    <property type="entry name" value="HELICASE_CTER"/>
    <property type="match status" value="1"/>
</dbReference>
<dbReference type="InterPro" id="IPR000330">
    <property type="entry name" value="SNF2_N"/>
</dbReference>
<dbReference type="InterPro" id="IPR001650">
    <property type="entry name" value="Helicase_C-like"/>
</dbReference>
<evidence type="ECO:0000313" key="12">
    <source>
        <dbReference type="Proteomes" id="UP000193467"/>
    </source>
</evidence>
<dbReference type="EMBL" id="MCGR01000114">
    <property type="protein sequence ID" value="ORY48417.1"/>
    <property type="molecule type" value="Genomic_DNA"/>
</dbReference>
<evidence type="ECO:0000256" key="6">
    <source>
        <dbReference type="ARBA" id="ARBA00022840"/>
    </source>
</evidence>
<dbReference type="GO" id="GO:0016787">
    <property type="term" value="F:hydrolase activity"/>
    <property type="evidence" value="ECO:0007669"/>
    <property type="project" value="UniProtKB-KW"/>
</dbReference>
<dbReference type="InterPro" id="IPR001965">
    <property type="entry name" value="Znf_PHD"/>
</dbReference>
<evidence type="ECO:0000256" key="4">
    <source>
        <dbReference type="ARBA" id="ARBA00022801"/>
    </source>
</evidence>
<dbReference type="SUPFAM" id="SSF52540">
    <property type="entry name" value="P-loop containing nucleoside triphosphate hydrolases"/>
    <property type="match status" value="2"/>
</dbReference>
<dbReference type="InterPro" id="IPR011011">
    <property type="entry name" value="Znf_FYVE_PHD"/>
</dbReference>
<evidence type="ECO:0000313" key="11">
    <source>
        <dbReference type="EMBL" id="ORY48417.1"/>
    </source>
</evidence>
<dbReference type="Proteomes" id="UP000193467">
    <property type="component" value="Unassembled WGS sequence"/>
</dbReference>
<dbReference type="GO" id="GO:0005524">
    <property type="term" value="F:ATP binding"/>
    <property type="evidence" value="ECO:0007669"/>
    <property type="project" value="InterPro"/>
</dbReference>
<feature type="coiled-coil region" evidence="7">
    <location>
        <begin position="736"/>
        <end position="770"/>
    </location>
</feature>
<evidence type="ECO:0000256" key="2">
    <source>
        <dbReference type="ARBA" id="ARBA00022741"/>
    </source>
</evidence>
<dbReference type="Gene3D" id="3.40.50.10810">
    <property type="entry name" value="Tandem AAA-ATPase domain"/>
    <property type="match status" value="1"/>
</dbReference>
<accession>A0A1Y2CN80</accession>
<gene>
    <name evidence="11" type="ORF">BCR35DRAFT_310863</name>
</gene>
<dbReference type="OrthoDB" id="448448at2759"/>
<dbReference type="AlphaFoldDB" id="A0A1Y2CN80"/>
<dbReference type="InterPro" id="IPR038718">
    <property type="entry name" value="SNF2-like_sf"/>
</dbReference>
<dbReference type="PROSITE" id="PS51192">
    <property type="entry name" value="HELICASE_ATP_BIND_1"/>
    <property type="match status" value="1"/>
</dbReference>
<dbReference type="InParanoid" id="A0A1Y2CN80"/>
<dbReference type="Pfam" id="PF00271">
    <property type="entry name" value="Helicase_C"/>
    <property type="match status" value="1"/>
</dbReference>
<organism evidence="11 12">
    <name type="scientific">Leucosporidium creatinivorum</name>
    <dbReference type="NCBI Taxonomy" id="106004"/>
    <lineage>
        <taxon>Eukaryota</taxon>
        <taxon>Fungi</taxon>
        <taxon>Dikarya</taxon>
        <taxon>Basidiomycota</taxon>
        <taxon>Pucciniomycotina</taxon>
        <taxon>Microbotryomycetes</taxon>
        <taxon>Leucosporidiales</taxon>
        <taxon>Leucosporidium</taxon>
    </lineage>
</organism>
<feature type="region of interest" description="Disordered" evidence="8">
    <location>
        <begin position="1"/>
        <end position="63"/>
    </location>
</feature>
<keyword evidence="2" id="KW-0547">Nucleotide-binding</keyword>
<dbReference type="Gene3D" id="3.40.50.300">
    <property type="entry name" value="P-loop containing nucleotide triphosphate hydrolases"/>
    <property type="match status" value="1"/>
</dbReference>
<dbReference type="Pfam" id="PF00176">
    <property type="entry name" value="SNF2-rel_dom"/>
    <property type="match status" value="1"/>
</dbReference>
<keyword evidence="1" id="KW-0479">Metal-binding</keyword>
<dbReference type="SUPFAM" id="SSF57903">
    <property type="entry name" value="FYVE/PHD zinc finger"/>
    <property type="match status" value="1"/>
</dbReference>
<protein>
    <submittedName>
        <fullName evidence="11">p-loop containing nucleoside triphosphate hydrolase protein</fullName>
    </submittedName>
</protein>
<dbReference type="Gene3D" id="3.30.40.10">
    <property type="entry name" value="Zinc/RING finger domain, C3HC4 (zinc finger)"/>
    <property type="match status" value="1"/>
</dbReference>
<evidence type="ECO:0000256" key="3">
    <source>
        <dbReference type="ARBA" id="ARBA00022771"/>
    </source>
</evidence>
<keyword evidence="4 11" id="KW-0378">Hydrolase</keyword>